<evidence type="ECO:0000256" key="1">
    <source>
        <dbReference type="SAM" id="Phobius"/>
    </source>
</evidence>
<proteinExistence type="predicted"/>
<dbReference type="Proteomes" id="UP001602119">
    <property type="component" value="Unassembled WGS sequence"/>
</dbReference>
<evidence type="ECO:0000313" key="3">
    <source>
        <dbReference type="Proteomes" id="UP001602119"/>
    </source>
</evidence>
<gene>
    <name evidence="2" type="ORF">ACFY05_32885</name>
</gene>
<evidence type="ECO:0000313" key="2">
    <source>
        <dbReference type="EMBL" id="MFF4777634.1"/>
    </source>
</evidence>
<keyword evidence="1" id="KW-0472">Membrane</keyword>
<organism evidence="2 3">
    <name type="scientific">Microtetraspora fusca</name>
    <dbReference type="NCBI Taxonomy" id="1997"/>
    <lineage>
        <taxon>Bacteria</taxon>
        <taxon>Bacillati</taxon>
        <taxon>Actinomycetota</taxon>
        <taxon>Actinomycetes</taxon>
        <taxon>Streptosporangiales</taxon>
        <taxon>Streptosporangiaceae</taxon>
        <taxon>Microtetraspora</taxon>
    </lineage>
</organism>
<keyword evidence="1" id="KW-0812">Transmembrane</keyword>
<dbReference type="EMBL" id="JBIAXI010000024">
    <property type="protein sequence ID" value="MFF4777634.1"/>
    <property type="molecule type" value="Genomic_DNA"/>
</dbReference>
<sequence length="58" mass="6668">MRDELPLHMVLLPMGLVVTLLVLLTLAAHYGKQREREARLRSQAWLMAQKRADDKVNA</sequence>
<dbReference type="RefSeq" id="WP_387346138.1">
    <property type="nucleotide sequence ID" value="NZ_JBIAXI010000024.1"/>
</dbReference>
<keyword evidence="1" id="KW-1133">Transmembrane helix</keyword>
<comment type="caution">
    <text evidence="2">The sequence shown here is derived from an EMBL/GenBank/DDBJ whole genome shotgun (WGS) entry which is preliminary data.</text>
</comment>
<feature type="transmembrane region" description="Helical" evidence="1">
    <location>
        <begin position="12"/>
        <end position="31"/>
    </location>
</feature>
<name>A0ABW6VE61_MICFU</name>
<keyword evidence="3" id="KW-1185">Reference proteome</keyword>
<reference evidence="2 3" key="1">
    <citation type="submission" date="2024-10" db="EMBL/GenBank/DDBJ databases">
        <title>The Natural Products Discovery Center: Release of the First 8490 Sequenced Strains for Exploring Actinobacteria Biosynthetic Diversity.</title>
        <authorList>
            <person name="Kalkreuter E."/>
            <person name="Kautsar S.A."/>
            <person name="Yang D."/>
            <person name="Bader C.D."/>
            <person name="Teijaro C.N."/>
            <person name="Fluegel L."/>
            <person name="Davis C.M."/>
            <person name="Simpson J.R."/>
            <person name="Lauterbach L."/>
            <person name="Steele A.D."/>
            <person name="Gui C."/>
            <person name="Meng S."/>
            <person name="Li G."/>
            <person name="Viehrig K."/>
            <person name="Ye F."/>
            <person name="Su P."/>
            <person name="Kiefer A.F."/>
            <person name="Nichols A."/>
            <person name="Cepeda A.J."/>
            <person name="Yan W."/>
            <person name="Fan B."/>
            <person name="Jiang Y."/>
            <person name="Adhikari A."/>
            <person name="Zheng C.-J."/>
            <person name="Schuster L."/>
            <person name="Cowan T.M."/>
            <person name="Smanski M.J."/>
            <person name="Chevrette M.G."/>
            <person name="De Carvalho L.P.S."/>
            <person name="Shen B."/>
        </authorList>
    </citation>
    <scope>NUCLEOTIDE SEQUENCE [LARGE SCALE GENOMIC DNA]</scope>
    <source>
        <strain evidence="2 3">NPDC001281</strain>
    </source>
</reference>
<protein>
    <submittedName>
        <fullName evidence="2">Uncharacterized protein</fullName>
    </submittedName>
</protein>
<accession>A0ABW6VE61</accession>